<name>A0A0L6W059_9FIRM</name>
<dbReference type="InterPro" id="IPR023353">
    <property type="entry name" value="LemA-like_dom_sf"/>
</dbReference>
<evidence type="ECO:0000256" key="6">
    <source>
        <dbReference type="SAM" id="Coils"/>
    </source>
</evidence>
<comment type="subcellular location">
    <subcellularLocation>
        <location evidence="1">Membrane</location>
        <topology evidence="1">Single-pass membrane protein</topology>
    </subcellularLocation>
</comment>
<dbReference type="Proteomes" id="UP000037175">
    <property type="component" value="Unassembled WGS sequence"/>
</dbReference>
<keyword evidence="5" id="KW-0472">Membrane</keyword>
<keyword evidence="8" id="KW-1185">Reference proteome</keyword>
<proteinExistence type="inferred from homology"/>
<accession>A0A0L6W059</accession>
<sequence precursor="true">MRGKSLVIALVIIFAFAVMGAFGAYNGLVSQEENVNKKWSDVGTYLQRRADLIPNLVETVKGYAAHEQKVLKSVSDARAKLAGATTVDDQIKANNELSAALSRLLVVVENYPNLKADANFRQLMDELAGTENRITVARRDYNQAVQEYNTSIKRFPTVIFARMMGFTEKPYFQAQPQAENAPKVDFGGTQ</sequence>
<dbReference type="AlphaFoldDB" id="A0A0L6W059"/>
<reference evidence="8" key="1">
    <citation type="submission" date="2015-07" db="EMBL/GenBank/DDBJ databases">
        <title>Complete Genome of Thermincola ferriacetica strain Z-0001T.</title>
        <authorList>
            <person name="Lusk B."/>
            <person name="Badalamenti J.P."/>
            <person name="Parameswaran P."/>
            <person name="Bond D.R."/>
            <person name="Torres C.I."/>
        </authorList>
    </citation>
    <scope>NUCLEOTIDE SEQUENCE [LARGE SCALE GENOMIC DNA]</scope>
    <source>
        <strain evidence="8">Z-0001</strain>
    </source>
</reference>
<dbReference type="EMBL" id="LGTE01000021">
    <property type="protein sequence ID" value="KNZ68803.1"/>
    <property type="molecule type" value="Genomic_DNA"/>
</dbReference>
<dbReference type="RefSeq" id="WP_013121267.1">
    <property type="nucleotide sequence ID" value="NZ_LGTE01000021.1"/>
</dbReference>
<keyword evidence="4" id="KW-1133">Transmembrane helix</keyword>
<protein>
    <submittedName>
        <fullName evidence="7">LemA family protein</fullName>
    </submittedName>
</protein>
<dbReference type="PANTHER" id="PTHR34478">
    <property type="entry name" value="PROTEIN LEMA"/>
    <property type="match status" value="1"/>
</dbReference>
<evidence type="ECO:0000256" key="3">
    <source>
        <dbReference type="ARBA" id="ARBA00022692"/>
    </source>
</evidence>
<dbReference type="SUPFAM" id="SSF140478">
    <property type="entry name" value="LemA-like"/>
    <property type="match status" value="1"/>
</dbReference>
<dbReference type="PATRIC" id="fig|281456.6.peg.2678"/>
<evidence type="ECO:0000313" key="7">
    <source>
        <dbReference type="EMBL" id="KNZ68803.1"/>
    </source>
</evidence>
<keyword evidence="6" id="KW-0175">Coiled coil</keyword>
<evidence type="ECO:0000256" key="2">
    <source>
        <dbReference type="ARBA" id="ARBA00008854"/>
    </source>
</evidence>
<evidence type="ECO:0000256" key="1">
    <source>
        <dbReference type="ARBA" id="ARBA00004167"/>
    </source>
</evidence>
<evidence type="ECO:0000256" key="5">
    <source>
        <dbReference type="ARBA" id="ARBA00023136"/>
    </source>
</evidence>
<dbReference type="Pfam" id="PF04011">
    <property type="entry name" value="LemA"/>
    <property type="match status" value="1"/>
</dbReference>
<comment type="caution">
    <text evidence="7">The sequence shown here is derived from an EMBL/GenBank/DDBJ whole genome shotgun (WGS) entry which is preliminary data.</text>
</comment>
<evidence type="ECO:0000313" key="8">
    <source>
        <dbReference type="Proteomes" id="UP000037175"/>
    </source>
</evidence>
<evidence type="ECO:0000256" key="4">
    <source>
        <dbReference type="ARBA" id="ARBA00022989"/>
    </source>
</evidence>
<dbReference type="InterPro" id="IPR007156">
    <property type="entry name" value="MamQ_LemA"/>
</dbReference>
<feature type="coiled-coil region" evidence="6">
    <location>
        <begin position="120"/>
        <end position="147"/>
    </location>
</feature>
<organism evidence="7 8">
    <name type="scientific">Thermincola ferriacetica</name>
    <dbReference type="NCBI Taxonomy" id="281456"/>
    <lineage>
        <taxon>Bacteria</taxon>
        <taxon>Bacillati</taxon>
        <taxon>Bacillota</taxon>
        <taxon>Clostridia</taxon>
        <taxon>Eubacteriales</taxon>
        <taxon>Thermincolaceae</taxon>
        <taxon>Thermincola</taxon>
    </lineage>
</organism>
<keyword evidence="3" id="KW-0812">Transmembrane</keyword>
<comment type="similarity">
    <text evidence="2">Belongs to the LemA family.</text>
</comment>
<gene>
    <name evidence="7" type="ORF">Tfer_2524</name>
</gene>
<dbReference type="GO" id="GO:0016020">
    <property type="term" value="C:membrane"/>
    <property type="evidence" value="ECO:0007669"/>
    <property type="project" value="UniProtKB-SubCell"/>
</dbReference>
<dbReference type="PANTHER" id="PTHR34478:SF2">
    <property type="entry name" value="MEMBRANE PROTEIN"/>
    <property type="match status" value="1"/>
</dbReference>
<dbReference type="Gene3D" id="1.20.1440.20">
    <property type="entry name" value="LemA-like domain"/>
    <property type="match status" value="1"/>
</dbReference>